<dbReference type="EMBL" id="BARU01049604">
    <property type="protein sequence ID" value="GAH94743.1"/>
    <property type="molecule type" value="Genomic_DNA"/>
</dbReference>
<feature type="non-terminal residue" evidence="1">
    <location>
        <position position="1"/>
    </location>
</feature>
<proteinExistence type="predicted"/>
<reference evidence="1" key="1">
    <citation type="journal article" date="2014" name="Front. Microbiol.">
        <title>High frequency of phylogenetically diverse reductive dehalogenase-homologous genes in deep subseafloor sedimentary metagenomes.</title>
        <authorList>
            <person name="Kawai M."/>
            <person name="Futagami T."/>
            <person name="Toyoda A."/>
            <person name="Takaki Y."/>
            <person name="Nishi S."/>
            <person name="Hori S."/>
            <person name="Arai W."/>
            <person name="Tsubouchi T."/>
            <person name="Morono Y."/>
            <person name="Uchiyama I."/>
            <person name="Ito T."/>
            <person name="Fujiyama A."/>
            <person name="Inagaki F."/>
            <person name="Takami H."/>
        </authorList>
    </citation>
    <scope>NUCLEOTIDE SEQUENCE</scope>
    <source>
        <strain evidence="1">Expedition CK06-06</strain>
    </source>
</reference>
<dbReference type="AlphaFoldDB" id="X1LKT1"/>
<comment type="caution">
    <text evidence="1">The sequence shown here is derived from an EMBL/GenBank/DDBJ whole genome shotgun (WGS) entry which is preliminary data.</text>
</comment>
<name>X1LKT1_9ZZZZ</name>
<evidence type="ECO:0000313" key="1">
    <source>
        <dbReference type="EMBL" id="GAH94743.1"/>
    </source>
</evidence>
<feature type="non-terminal residue" evidence="1">
    <location>
        <position position="40"/>
    </location>
</feature>
<protein>
    <submittedName>
        <fullName evidence="1">Uncharacterized protein</fullName>
    </submittedName>
</protein>
<accession>X1LKT1</accession>
<organism evidence="1">
    <name type="scientific">marine sediment metagenome</name>
    <dbReference type="NCBI Taxonomy" id="412755"/>
    <lineage>
        <taxon>unclassified sequences</taxon>
        <taxon>metagenomes</taxon>
        <taxon>ecological metagenomes</taxon>
    </lineage>
</organism>
<gene>
    <name evidence="1" type="ORF">S03H2_72906</name>
</gene>
<sequence length="40" mass="4055">EGTNYGKVAITSISAGKIVVAGIADDALAQMFTDGIARDN</sequence>